<keyword evidence="9" id="KW-0131">Cell cycle</keyword>
<evidence type="ECO:0000256" key="6">
    <source>
        <dbReference type="ARBA" id="ARBA00022618"/>
    </source>
</evidence>
<evidence type="ECO:0000259" key="13">
    <source>
        <dbReference type="Pfam" id="PF20666"/>
    </source>
</evidence>
<evidence type="ECO:0000256" key="3">
    <source>
        <dbReference type="ARBA" id="ARBA00006245"/>
    </source>
</evidence>
<keyword evidence="7" id="KW-0498">Mitosis</keyword>
<feature type="domain" description="Centromere/kinetochore protein zw10 C-terminal" evidence="13">
    <location>
        <begin position="449"/>
        <end position="576"/>
    </location>
</feature>
<comment type="similarity">
    <text evidence="3">Belongs to the ZW10 family.</text>
</comment>
<dbReference type="Pfam" id="PF20665">
    <property type="entry name" value="Zw10_middle"/>
    <property type="match status" value="1"/>
</dbReference>
<comment type="caution">
    <text evidence="15">The sequence shown here is derived from an EMBL/GenBank/DDBJ whole genome shotgun (WGS) entry which is preliminary data.</text>
</comment>
<keyword evidence="4" id="KW-0158">Chromosome</keyword>
<proteinExistence type="inferred from homology"/>
<comment type="subcellular location">
    <subcellularLocation>
        <location evidence="2">Chromosome</location>
        <location evidence="2">Centromere</location>
        <location evidence="2">Kinetochore</location>
    </subcellularLocation>
    <subcellularLocation>
        <location evidence="1">Cytoplasm</location>
    </subcellularLocation>
</comment>
<dbReference type="GO" id="GO:1990423">
    <property type="term" value="C:RZZ complex"/>
    <property type="evidence" value="ECO:0007669"/>
    <property type="project" value="TreeGrafter"/>
</dbReference>
<sequence length="767" mass="87009">MDVLLGSIDVRELLSTQDIEESSPLSAPDLHLLIDRLQIRSLHIKQKVKDYILSHQTEFSQIFTSCSDSISRTEEISADLSNVVRILSDSNIHVEIRDASREICSVRKDLKEKKELLSLVKVIVNLVERLKLVREDLKVGELINAAETLRDLKKDLLIVDDDRKEVGGDKREPVVFELLRKEWLDCFDEFQEVCVRVFGNAIRFDSGNGRLRVVFKLSIEKMKDVELRMVLTAMEVAGILDYGLAKVADLMVKYIIIPIVSDECIHLVEELLPKTEQMDEAILSLVASSSDSKVECTKIYSRLIQAITFIHKTVCFQNGRWMMCFGRLAWPRISDLVISKFLSKAIPDDASKLAEFQKIIELTTEFEAALKDLMFISVADHKDEKLSNFVQNVEVHFAARKKKEIMANARNLLLLFDSTNRSGYTIKPPSSKAHEVAGIISENPVGLLFLPDRCIISKAASQLMELVHQALQDVCLSSARVAVEFYHAARDALFLYEAIMPVKLEKQLDNVTQIAALVHNDCLFLAQEVLGLAFEYRPDFPSYIKEQAVFVDIAPRFHQMADEILHKQIQLVCMNLEKAIDGADGFQNTHQMQQYELAKSSIDQVVFILEKVRSIWEPLLLQSTYKSSMSSVLDFVFSIIAKDILLLDDMAAEETLQLQRLIYLTLENLSSVFESVISVNGKENSHDVATPEPLDVLIPSLRKLRKLADLLDMSLKTITASWECGELVSCGFTPSEVENFIKAIFTDSPLRKECLWRIESVSLYNKI</sequence>
<accession>A0AAD4S8U5</accession>
<feature type="domain" description="ZW10 C-terminal helical" evidence="14">
    <location>
        <begin position="601"/>
        <end position="758"/>
    </location>
</feature>
<feature type="domain" description="Centromere/kinetochore protein zw10 N-terminal" evidence="11">
    <location>
        <begin position="37"/>
        <end position="128"/>
    </location>
</feature>
<evidence type="ECO:0000259" key="14">
    <source>
        <dbReference type="Pfam" id="PF22766"/>
    </source>
</evidence>
<dbReference type="InterPro" id="IPR048344">
    <property type="entry name" value="Zw10_middle"/>
</dbReference>
<dbReference type="EMBL" id="JAJJMB010012638">
    <property type="protein sequence ID" value="KAI3874884.1"/>
    <property type="molecule type" value="Genomic_DNA"/>
</dbReference>
<dbReference type="GO" id="GO:0007094">
    <property type="term" value="P:mitotic spindle assembly checkpoint signaling"/>
    <property type="evidence" value="ECO:0007669"/>
    <property type="project" value="TreeGrafter"/>
</dbReference>
<dbReference type="Pfam" id="PF06248">
    <property type="entry name" value="Zw10_N"/>
    <property type="match status" value="1"/>
</dbReference>
<evidence type="ECO:0000256" key="7">
    <source>
        <dbReference type="ARBA" id="ARBA00022776"/>
    </source>
</evidence>
<keyword evidence="6" id="KW-0132">Cell division</keyword>
<evidence type="ECO:0008006" key="17">
    <source>
        <dbReference type="Google" id="ProtNLM"/>
    </source>
</evidence>
<dbReference type="GO" id="GO:0005634">
    <property type="term" value="C:nucleus"/>
    <property type="evidence" value="ECO:0007669"/>
    <property type="project" value="InterPro"/>
</dbReference>
<evidence type="ECO:0000256" key="1">
    <source>
        <dbReference type="ARBA" id="ARBA00004496"/>
    </source>
</evidence>
<evidence type="ECO:0000259" key="11">
    <source>
        <dbReference type="Pfam" id="PF06248"/>
    </source>
</evidence>
<dbReference type="Pfam" id="PF22766">
    <property type="entry name" value="ZW10_C2"/>
    <property type="match status" value="1"/>
</dbReference>
<reference evidence="15" key="1">
    <citation type="submission" date="2022-04" db="EMBL/GenBank/DDBJ databases">
        <title>A functionally conserved STORR gene fusion in Papaver species that diverged 16.8 million years ago.</title>
        <authorList>
            <person name="Catania T."/>
        </authorList>
    </citation>
    <scope>NUCLEOTIDE SEQUENCE</scope>
    <source>
        <strain evidence="15">S-188037</strain>
    </source>
</reference>
<evidence type="ECO:0000256" key="9">
    <source>
        <dbReference type="ARBA" id="ARBA00023306"/>
    </source>
</evidence>
<evidence type="ECO:0000256" key="8">
    <source>
        <dbReference type="ARBA" id="ARBA00022838"/>
    </source>
</evidence>
<feature type="domain" description="Centromere/kinetochore protein zw10 middle" evidence="12">
    <location>
        <begin position="179"/>
        <end position="413"/>
    </location>
</feature>
<dbReference type="AlphaFoldDB" id="A0AAD4S8U5"/>
<dbReference type="InterPro" id="IPR009361">
    <property type="entry name" value="Zw10_N"/>
</dbReference>
<evidence type="ECO:0000256" key="10">
    <source>
        <dbReference type="ARBA" id="ARBA00023328"/>
    </source>
</evidence>
<organism evidence="15 16">
    <name type="scientific">Papaver atlanticum</name>
    <dbReference type="NCBI Taxonomy" id="357466"/>
    <lineage>
        <taxon>Eukaryota</taxon>
        <taxon>Viridiplantae</taxon>
        <taxon>Streptophyta</taxon>
        <taxon>Embryophyta</taxon>
        <taxon>Tracheophyta</taxon>
        <taxon>Spermatophyta</taxon>
        <taxon>Magnoliopsida</taxon>
        <taxon>Ranunculales</taxon>
        <taxon>Papaveraceae</taxon>
        <taxon>Papaveroideae</taxon>
        <taxon>Papaver</taxon>
    </lineage>
</organism>
<dbReference type="Proteomes" id="UP001202328">
    <property type="component" value="Unassembled WGS sequence"/>
</dbReference>
<gene>
    <name evidence="15" type="ORF">MKW98_019457</name>
</gene>
<name>A0AAD4S8U5_9MAGN</name>
<dbReference type="GO" id="GO:0006888">
    <property type="term" value="P:endoplasmic reticulum to Golgi vesicle-mediated transport"/>
    <property type="evidence" value="ECO:0007669"/>
    <property type="project" value="TreeGrafter"/>
</dbReference>
<dbReference type="GO" id="GO:0051301">
    <property type="term" value="P:cell division"/>
    <property type="evidence" value="ECO:0007669"/>
    <property type="project" value="UniProtKB-KW"/>
</dbReference>
<keyword evidence="16" id="KW-1185">Reference proteome</keyword>
<dbReference type="PANTHER" id="PTHR12205">
    <property type="entry name" value="CENTROMERE/KINETOCHORE PROTEIN ZW10"/>
    <property type="match status" value="1"/>
</dbReference>
<dbReference type="InterPro" id="IPR048343">
    <property type="entry name" value="ZW10_C"/>
</dbReference>
<dbReference type="GO" id="GO:0005737">
    <property type="term" value="C:cytoplasm"/>
    <property type="evidence" value="ECO:0007669"/>
    <property type="project" value="UniProtKB-SubCell"/>
</dbReference>
<keyword evidence="8" id="KW-0995">Kinetochore</keyword>
<dbReference type="Gene3D" id="1.10.357.150">
    <property type="match status" value="1"/>
</dbReference>
<evidence type="ECO:0000313" key="16">
    <source>
        <dbReference type="Proteomes" id="UP001202328"/>
    </source>
</evidence>
<evidence type="ECO:0000256" key="5">
    <source>
        <dbReference type="ARBA" id="ARBA00022490"/>
    </source>
</evidence>
<evidence type="ECO:0000256" key="2">
    <source>
        <dbReference type="ARBA" id="ARBA00004629"/>
    </source>
</evidence>
<protein>
    <recommendedName>
        <fullName evidence="17">Centromere/kinetochore protein zw10-like protein</fullName>
    </recommendedName>
</protein>
<keyword evidence="10" id="KW-0137">Centromere</keyword>
<dbReference type="PANTHER" id="PTHR12205:SF0">
    <property type="entry name" value="CENTROMERE_KINETOCHORE PROTEIN ZW10 HOMOLOG"/>
    <property type="match status" value="1"/>
</dbReference>
<dbReference type="InterPro" id="IPR055148">
    <property type="entry name" value="ZW10_C_2"/>
</dbReference>
<keyword evidence="5" id="KW-0963">Cytoplasm</keyword>
<dbReference type="Pfam" id="PF20666">
    <property type="entry name" value="ZW10_C"/>
    <property type="match status" value="1"/>
</dbReference>
<evidence type="ECO:0000313" key="15">
    <source>
        <dbReference type="EMBL" id="KAI3874884.1"/>
    </source>
</evidence>
<evidence type="ECO:0000259" key="12">
    <source>
        <dbReference type="Pfam" id="PF20665"/>
    </source>
</evidence>
<evidence type="ECO:0000256" key="4">
    <source>
        <dbReference type="ARBA" id="ARBA00022454"/>
    </source>
</evidence>
<dbReference type="InterPro" id="IPR046362">
    <property type="entry name" value="Zw10/DSL1_C_sf"/>
</dbReference>